<dbReference type="AlphaFoldDB" id="A0A4R0N768"/>
<proteinExistence type="predicted"/>
<name>A0A4R0N768_9SPHI</name>
<comment type="caution">
    <text evidence="1">The sequence shown here is derived from an EMBL/GenBank/DDBJ whole genome shotgun (WGS) entry which is preliminary data.</text>
</comment>
<reference evidence="1 2" key="1">
    <citation type="submission" date="2019-02" db="EMBL/GenBank/DDBJ databases">
        <title>Pedobacter sp. RP-1-13 sp. nov., isolated from Arctic soil.</title>
        <authorList>
            <person name="Dahal R.H."/>
        </authorList>
    </citation>
    <scope>NUCLEOTIDE SEQUENCE [LARGE SCALE GENOMIC DNA]</scope>
    <source>
        <strain evidence="1 2">RP-1-13</strain>
    </source>
</reference>
<evidence type="ECO:0000313" key="2">
    <source>
        <dbReference type="Proteomes" id="UP000292884"/>
    </source>
</evidence>
<dbReference type="EMBL" id="SJSK01000001">
    <property type="protein sequence ID" value="TCC94542.1"/>
    <property type="molecule type" value="Genomic_DNA"/>
</dbReference>
<sequence>MIFQSVKIADLVKITVENIKDSLFNEGDVVKVIEINEWDVVVQSLSDENIKTTIHFHEFLEMWRFEE</sequence>
<organism evidence="1 2">
    <name type="scientific">Pedobacter frigiditerrae</name>
    <dbReference type="NCBI Taxonomy" id="2530452"/>
    <lineage>
        <taxon>Bacteria</taxon>
        <taxon>Pseudomonadati</taxon>
        <taxon>Bacteroidota</taxon>
        <taxon>Sphingobacteriia</taxon>
        <taxon>Sphingobacteriales</taxon>
        <taxon>Sphingobacteriaceae</taxon>
        <taxon>Pedobacter</taxon>
    </lineage>
</organism>
<dbReference type="RefSeq" id="WP_131552401.1">
    <property type="nucleotide sequence ID" value="NZ_SJSK01000001.1"/>
</dbReference>
<gene>
    <name evidence="1" type="ORF">EZ428_07160</name>
</gene>
<dbReference type="Proteomes" id="UP000292884">
    <property type="component" value="Unassembled WGS sequence"/>
</dbReference>
<protein>
    <submittedName>
        <fullName evidence="1">Uncharacterized protein</fullName>
    </submittedName>
</protein>
<keyword evidence="2" id="KW-1185">Reference proteome</keyword>
<evidence type="ECO:0000313" key="1">
    <source>
        <dbReference type="EMBL" id="TCC94542.1"/>
    </source>
</evidence>
<accession>A0A4R0N768</accession>